<dbReference type="EMBL" id="BSUK01000001">
    <property type="protein sequence ID" value="GMA23795.1"/>
    <property type="molecule type" value="Genomic_DNA"/>
</dbReference>
<organism evidence="1 2">
    <name type="scientific">Luteimicrobium album</name>
    <dbReference type="NCBI Taxonomy" id="1054550"/>
    <lineage>
        <taxon>Bacteria</taxon>
        <taxon>Bacillati</taxon>
        <taxon>Actinomycetota</taxon>
        <taxon>Actinomycetes</taxon>
        <taxon>Micrococcales</taxon>
        <taxon>Luteimicrobium</taxon>
    </lineage>
</organism>
<gene>
    <name evidence="1" type="ORF">GCM10025864_15540</name>
</gene>
<evidence type="ECO:0000313" key="2">
    <source>
        <dbReference type="Proteomes" id="UP001157091"/>
    </source>
</evidence>
<proteinExistence type="predicted"/>
<sequence>MSALAAPVAAHEDFEDGRAPAQRLVRESPNHAVTCKTFPAAAAAPAVGLDNAAREDGTVELKALADHNQAEAVESGEGRQVGVAESSRRGSVKHVEVFQMVSVRTSIFGRPRHLPADRRASPTYTLIWEEPLCGADGRGAHGHGSGGCVDVGGGSAGDGAVEYGTAARIGDTSLVVP</sequence>
<dbReference type="Proteomes" id="UP001157091">
    <property type="component" value="Unassembled WGS sequence"/>
</dbReference>
<evidence type="ECO:0000313" key="1">
    <source>
        <dbReference type="EMBL" id="GMA23795.1"/>
    </source>
</evidence>
<keyword evidence="2" id="KW-1185">Reference proteome</keyword>
<name>A0ABQ6HZC7_9MICO</name>
<comment type="caution">
    <text evidence="1">The sequence shown here is derived from an EMBL/GenBank/DDBJ whole genome shotgun (WGS) entry which is preliminary data.</text>
</comment>
<reference evidence="2" key="1">
    <citation type="journal article" date="2019" name="Int. J. Syst. Evol. Microbiol.">
        <title>The Global Catalogue of Microorganisms (GCM) 10K type strain sequencing project: providing services to taxonomists for standard genome sequencing and annotation.</title>
        <authorList>
            <consortium name="The Broad Institute Genomics Platform"/>
            <consortium name="The Broad Institute Genome Sequencing Center for Infectious Disease"/>
            <person name="Wu L."/>
            <person name="Ma J."/>
        </authorList>
    </citation>
    <scope>NUCLEOTIDE SEQUENCE [LARGE SCALE GENOMIC DNA]</scope>
    <source>
        <strain evidence="2">NBRC 106348</strain>
    </source>
</reference>
<protein>
    <submittedName>
        <fullName evidence="1">Uncharacterized protein</fullName>
    </submittedName>
</protein>
<accession>A0ABQ6HZC7</accession>